<dbReference type="InterPro" id="IPR000873">
    <property type="entry name" value="AMP-dep_synth/lig_dom"/>
</dbReference>
<evidence type="ECO:0000313" key="5">
    <source>
        <dbReference type="Proteomes" id="UP000266188"/>
    </source>
</evidence>
<keyword evidence="1" id="KW-0596">Phosphopantetheine</keyword>
<reference evidence="5" key="1">
    <citation type="submission" date="2017-02" db="EMBL/GenBank/DDBJ databases">
        <authorList>
            <person name="Tafer H."/>
            <person name="Lopandic K."/>
        </authorList>
    </citation>
    <scope>NUCLEOTIDE SEQUENCE [LARGE SCALE GENOMIC DNA]</scope>
    <source>
        <strain evidence="5">CBS 366.77</strain>
    </source>
</reference>
<dbReference type="Proteomes" id="UP000266188">
    <property type="component" value="Unassembled WGS sequence"/>
</dbReference>
<dbReference type="GO" id="GO:0016874">
    <property type="term" value="F:ligase activity"/>
    <property type="evidence" value="ECO:0007669"/>
    <property type="project" value="UniProtKB-KW"/>
</dbReference>
<evidence type="ECO:0000259" key="3">
    <source>
        <dbReference type="Pfam" id="PF00501"/>
    </source>
</evidence>
<name>A0A3A2Z1Z6_9EURO</name>
<protein>
    <submittedName>
        <fullName evidence="4">Nonribosomal peptide synthase</fullName>
    </submittedName>
</protein>
<dbReference type="STRING" id="2070753.A0A3A2Z1Z6"/>
<accession>A0A3A2Z1Z6</accession>
<dbReference type="AlphaFoldDB" id="A0A3A2Z1Z6"/>
<evidence type="ECO:0000313" key="4">
    <source>
        <dbReference type="EMBL" id="RJE17102.1"/>
    </source>
</evidence>
<dbReference type="GO" id="GO:0043041">
    <property type="term" value="P:amino acid activation for nonribosomal peptide biosynthetic process"/>
    <property type="evidence" value="ECO:0007669"/>
    <property type="project" value="TreeGrafter"/>
</dbReference>
<dbReference type="Pfam" id="PF00501">
    <property type="entry name" value="AMP-binding"/>
    <property type="match status" value="1"/>
</dbReference>
<sequence>MLSVLMAGGGFLPLDPSHPTSRHEEILAEVNASILLCSPHYSSRYSKAVKTVIPINRDTVKAYGALNQNARVPDNTTSSNTAYILFTSGSTGRAKGITIENGALASSVMAFGPMVHLDSAPRVFQFASLTFDAAMLEIFATLLFGGCICVPSEDERLNDVA</sequence>
<comment type="caution">
    <text evidence="4">The sequence shown here is derived from an EMBL/GenBank/DDBJ whole genome shotgun (WGS) entry which is preliminary data.</text>
</comment>
<dbReference type="PANTHER" id="PTHR45527:SF15">
    <property type="entry name" value="NONRIBOSOMAL PEPTIDE SYNTHETASE EASA-RELATED"/>
    <property type="match status" value="1"/>
</dbReference>
<feature type="non-terminal residue" evidence="4">
    <location>
        <position position="161"/>
    </location>
</feature>
<feature type="domain" description="AMP-dependent synthetase/ligase" evidence="3">
    <location>
        <begin position="1"/>
        <end position="158"/>
    </location>
</feature>
<dbReference type="GO" id="GO:0031177">
    <property type="term" value="F:phosphopantetheine binding"/>
    <property type="evidence" value="ECO:0007669"/>
    <property type="project" value="TreeGrafter"/>
</dbReference>
<dbReference type="PANTHER" id="PTHR45527">
    <property type="entry name" value="NONRIBOSOMAL PEPTIDE SYNTHETASE"/>
    <property type="match status" value="1"/>
</dbReference>
<gene>
    <name evidence="4" type="ORF">PHISCL_10561</name>
</gene>
<evidence type="ECO:0000256" key="2">
    <source>
        <dbReference type="ARBA" id="ARBA00022553"/>
    </source>
</evidence>
<dbReference type="SUPFAM" id="SSF56801">
    <property type="entry name" value="Acetyl-CoA synthetase-like"/>
    <property type="match status" value="1"/>
</dbReference>
<dbReference type="GO" id="GO:0044550">
    <property type="term" value="P:secondary metabolite biosynthetic process"/>
    <property type="evidence" value="ECO:0007669"/>
    <property type="project" value="TreeGrafter"/>
</dbReference>
<dbReference type="EMBL" id="MVGC01001620">
    <property type="protein sequence ID" value="RJE17102.1"/>
    <property type="molecule type" value="Genomic_DNA"/>
</dbReference>
<proteinExistence type="predicted"/>
<keyword evidence="2" id="KW-0597">Phosphoprotein</keyword>
<dbReference type="InterPro" id="IPR020845">
    <property type="entry name" value="AMP-binding_CS"/>
</dbReference>
<dbReference type="OrthoDB" id="416786at2759"/>
<dbReference type="Gene3D" id="3.40.50.12780">
    <property type="entry name" value="N-terminal domain of ligase-like"/>
    <property type="match status" value="1"/>
</dbReference>
<keyword evidence="5" id="KW-1185">Reference proteome</keyword>
<dbReference type="InterPro" id="IPR042099">
    <property type="entry name" value="ANL_N_sf"/>
</dbReference>
<evidence type="ECO:0000256" key="1">
    <source>
        <dbReference type="ARBA" id="ARBA00022450"/>
    </source>
</evidence>
<dbReference type="PROSITE" id="PS00455">
    <property type="entry name" value="AMP_BINDING"/>
    <property type="match status" value="1"/>
</dbReference>
<organism evidence="4 5">
    <name type="scientific">Aspergillus sclerotialis</name>
    <dbReference type="NCBI Taxonomy" id="2070753"/>
    <lineage>
        <taxon>Eukaryota</taxon>
        <taxon>Fungi</taxon>
        <taxon>Dikarya</taxon>
        <taxon>Ascomycota</taxon>
        <taxon>Pezizomycotina</taxon>
        <taxon>Eurotiomycetes</taxon>
        <taxon>Eurotiomycetidae</taxon>
        <taxon>Eurotiales</taxon>
        <taxon>Aspergillaceae</taxon>
        <taxon>Aspergillus</taxon>
        <taxon>Aspergillus subgen. Polypaecilum</taxon>
    </lineage>
</organism>
<dbReference type="GO" id="GO:0005737">
    <property type="term" value="C:cytoplasm"/>
    <property type="evidence" value="ECO:0007669"/>
    <property type="project" value="TreeGrafter"/>
</dbReference>